<dbReference type="InterPro" id="IPR036653">
    <property type="entry name" value="CinA-like_C"/>
</dbReference>
<sequence length="86" mass="9520">SLLPPPGPAMPVSHNIVLCDTGIAGPGGGSKDKPVGLHYIGIMFKDKIRVFKEICQAERNYTRLYISQYALNLARLALLSDRELFY</sequence>
<dbReference type="AlphaFoldDB" id="A0A7C6EAU7"/>
<proteinExistence type="predicted"/>
<feature type="non-terminal residue" evidence="2">
    <location>
        <position position="1"/>
    </location>
</feature>
<dbReference type="SUPFAM" id="SSF142433">
    <property type="entry name" value="CinA-like"/>
    <property type="match status" value="1"/>
</dbReference>
<comment type="caution">
    <text evidence="2">The sequence shown here is derived from an EMBL/GenBank/DDBJ whole genome shotgun (WGS) entry which is preliminary data.</text>
</comment>
<feature type="domain" description="CinA C-terminal" evidence="1">
    <location>
        <begin position="15"/>
        <end position="75"/>
    </location>
</feature>
<name>A0A7C6EAU7_DESAE</name>
<dbReference type="Gene3D" id="3.90.950.20">
    <property type="entry name" value="CinA-like"/>
    <property type="match status" value="1"/>
</dbReference>
<evidence type="ECO:0000313" key="2">
    <source>
        <dbReference type="EMBL" id="HHS48913.1"/>
    </source>
</evidence>
<dbReference type="InterPro" id="IPR008136">
    <property type="entry name" value="CinA_C"/>
</dbReference>
<organism evidence="2">
    <name type="scientific">Desulfurella acetivorans</name>
    <dbReference type="NCBI Taxonomy" id="33002"/>
    <lineage>
        <taxon>Bacteria</taxon>
        <taxon>Pseudomonadati</taxon>
        <taxon>Campylobacterota</taxon>
        <taxon>Desulfurellia</taxon>
        <taxon>Desulfurellales</taxon>
        <taxon>Desulfurellaceae</taxon>
        <taxon>Desulfurella</taxon>
    </lineage>
</organism>
<dbReference type="Pfam" id="PF02464">
    <property type="entry name" value="CinA"/>
    <property type="match status" value="1"/>
</dbReference>
<evidence type="ECO:0000259" key="1">
    <source>
        <dbReference type="Pfam" id="PF02464"/>
    </source>
</evidence>
<reference evidence="2" key="1">
    <citation type="journal article" date="2020" name="mSystems">
        <title>Genome- and Community-Level Interaction Insights into Carbon Utilization and Element Cycling Functions of Hydrothermarchaeota in Hydrothermal Sediment.</title>
        <authorList>
            <person name="Zhou Z."/>
            <person name="Liu Y."/>
            <person name="Xu W."/>
            <person name="Pan J."/>
            <person name="Luo Z.H."/>
            <person name="Li M."/>
        </authorList>
    </citation>
    <scope>NUCLEOTIDE SEQUENCE [LARGE SCALE GENOMIC DNA]</scope>
    <source>
        <strain evidence="2">SpSt-1135</strain>
    </source>
</reference>
<dbReference type="Proteomes" id="UP000886400">
    <property type="component" value="Unassembled WGS sequence"/>
</dbReference>
<protein>
    <recommendedName>
        <fullName evidence="1">CinA C-terminal domain-containing protein</fullName>
    </recommendedName>
</protein>
<accession>A0A7C6EAU7</accession>
<dbReference type="EMBL" id="DRZX01000173">
    <property type="protein sequence ID" value="HHS48913.1"/>
    <property type="molecule type" value="Genomic_DNA"/>
</dbReference>
<gene>
    <name evidence="2" type="ORF">ENM99_03515</name>
</gene>